<dbReference type="Pfam" id="PF00528">
    <property type="entry name" value="BPD_transp_1"/>
    <property type="match status" value="1"/>
</dbReference>
<dbReference type="RefSeq" id="WP_043699340.1">
    <property type="nucleotide sequence ID" value="NZ_CP083911.1"/>
</dbReference>
<keyword evidence="6 8" id="KW-1133">Transmembrane helix</keyword>
<keyword evidence="3 8" id="KW-0813">Transport</keyword>
<evidence type="ECO:0000256" key="8">
    <source>
        <dbReference type="RuleBase" id="RU363032"/>
    </source>
</evidence>
<feature type="domain" description="ABC transmembrane type-1" evidence="9">
    <location>
        <begin position="91"/>
        <end position="297"/>
    </location>
</feature>
<evidence type="ECO:0000256" key="7">
    <source>
        <dbReference type="ARBA" id="ARBA00023136"/>
    </source>
</evidence>
<dbReference type="InterPro" id="IPR035906">
    <property type="entry name" value="MetI-like_sf"/>
</dbReference>
<dbReference type="PANTHER" id="PTHR42929:SF3">
    <property type="entry name" value="PUTRESCINE TRANSPORT SYSTEM PERMEASE PROTEIN POTH"/>
    <property type="match status" value="1"/>
</dbReference>
<dbReference type="AlphaFoldDB" id="A0A554X5F0"/>
<dbReference type="Proteomes" id="UP000317763">
    <property type="component" value="Unassembled WGS sequence"/>
</dbReference>
<dbReference type="CDD" id="cd06261">
    <property type="entry name" value="TM_PBP2"/>
    <property type="match status" value="1"/>
</dbReference>
<evidence type="ECO:0000256" key="2">
    <source>
        <dbReference type="ARBA" id="ARBA00007069"/>
    </source>
</evidence>
<evidence type="ECO:0000256" key="3">
    <source>
        <dbReference type="ARBA" id="ARBA00022448"/>
    </source>
</evidence>
<evidence type="ECO:0000256" key="1">
    <source>
        <dbReference type="ARBA" id="ARBA00004651"/>
    </source>
</evidence>
<evidence type="ECO:0000259" key="9">
    <source>
        <dbReference type="PROSITE" id="PS50928"/>
    </source>
</evidence>
<proteinExistence type="inferred from homology"/>
<feature type="transmembrane region" description="Helical" evidence="8">
    <location>
        <begin position="127"/>
        <end position="146"/>
    </location>
</feature>
<evidence type="ECO:0000313" key="10">
    <source>
        <dbReference type="EMBL" id="TSE31061.1"/>
    </source>
</evidence>
<protein>
    <submittedName>
        <fullName evidence="10">Putrescine transport system permease protein PotH</fullName>
    </submittedName>
</protein>
<organism evidence="10 11">
    <name type="scientific">Tepidimonas taiwanensis</name>
    <dbReference type="NCBI Taxonomy" id="307486"/>
    <lineage>
        <taxon>Bacteria</taxon>
        <taxon>Pseudomonadati</taxon>
        <taxon>Pseudomonadota</taxon>
        <taxon>Betaproteobacteria</taxon>
        <taxon>Burkholderiales</taxon>
        <taxon>Tepidimonas</taxon>
    </lineage>
</organism>
<name>A0A554X5F0_9BURK</name>
<evidence type="ECO:0000313" key="11">
    <source>
        <dbReference type="Proteomes" id="UP000317763"/>
    </source>
</evidence>
<reference evidence="10 11" key="1">
    <citation type="submission" date="2019-07" db="EMBL/GenBank/DDBJ databases">
        <title>Tepidimonas taiwanensis I1-1 draft genome.</title>
        <authorList>
            <person name="Da Costa M.S."/>
            <person name="Froufe H.J.C."/>
            <person name="Egas C."/>
            <person name="Albuquerque L."/>
        </authorList>
    </citation>
    <scope>NUCLEOTIDE SEQUENCE [LARGE SCALE GENOMIC DNA]</scope>
    <source>
        <strain evidence="10 11">I1-1</strain>
    </source>
</reference>
<comment type="subcellular location">
    <subcellularLocation>
        <location evidence="1 8">Cell membrane</location>
        <topology evidence="1 8">Multi-pass membrane protein</topology>
    </subcellularLocation>
</comment>
<feature type="transmembrane region" description="Helical" evidence="8">
    <location>
        <begin position="220"/>
        <end position="242"/>
    </location>
</feature>
<evidence type="ECO:0000256" key="6">
    <source>
        <dbReference type="ARBA" id="ARBA00022989"/>
    </source>
</evidence>
<feature type="transmembrane region" description="Helical" evidence="8">
    <location>
        <begin position="279"/>
        <end position="298"/>
    </location>
</feature>
<dbReference type="STRING" id="307486.GCA_000807215_00706"/>
<dbReference type="PROSITE" id="PS50928">
    <property type="entry name" value="ABC_TM1"/>
    <property type="match status" value="1"/>
</dbReference>
<dbReference type="InterPro" id="IPR000515">
    <property type="entry name" value="MetI-like"/>
</dbReference>
<keyword evidence="7 8" id="KW-0472">Membrane</keyword>
<comment type="caution">
    <text evidence="10">The sequence shown here is derived from an EMBL/GenBank/DDBJ whole genome shotgun (WGS) entry which is preliminary data.</text>
</comment>
<accession>A0A554X5F0</accession>
<evidence type="ECO:0000256" key="4">
    <source>
        <dbReference type="ARBA" id="ARBA00022475"/>
    </source>
</evidence>
<comment type="similarity">
    <text evidence="2">Belongs to the binding-protein-dependent transport system permease family. CysTW subfamily.</text>
</comment>
<dbReference type="Gene3D" id="1.10.3720.10">
    <property type="entry name" value="MetI-like"/>
    <property type="match status" value="1"/>
</dbReference>
<gene>
    <name evidence="10" type="primary">potH_2</name>
    <name evidence="10" type="ORF">Ttaiw_01621</name>
</gene>
<keyword evidence="11" id="KW-1185">Reference proteome</keyword>
<feature type="transmembrane region" description="Helical" evidence="8">
    <location>
        <begin position="95"/>
        <end position="115"/>
    </location>
</feature>
<keyword evidence="5 8" id="KW-0812">Transmembrane</keyword>
<feature type="transmembrane region" description="Helical" evidence="8">
    <location>
        <begin position="21"/>
        <end position="42"/>
    </location>
</feature>
<sequence>MSRSSAPSLLTMPGRRFVIAVPFAWLTVFFFLPFLILLYISFVDMGDGIDPFQPLWDAASGVLRLKYENYWTIFKAEWDGPLFQTLYVEAYVRSLLYAAITATLCLLIGYPFAYFIARSAPAVRPALLLLVMLPFWTSFLLRVYAWKGILADAGILNRLLMAVGVIDEPLHLLYTNVSMLVGMTYVYLPFMVLPLYANLVKLDWRLLEAAYDLGATPWRAFWLVTVPLSKAGIIAGFMLVFIPSVGEFVIPSLLGGPENLMIGRVVWDEMFTANNWPRAAALAVVMIGLIVVPLAIYYRYSGERAAR</sequence>
<feature type="transmembrane region" description="Helical" evidence="8">
    <location>
        <begin position="177"/>
        <end position="199"/>
    </location>
</feature>
<dbReference type="GO" id="GO:0005886">
    <property type="term" value="C:plasma membrane"/>
    <property type="evidence" value="ECO:0007669"/>
    <property type="project" value="UniProtKB-SubCell"/>
</dbReference>
<dbReference type="OrthoDB" id="9808619at2"/>
<dbReference type="SUPFAM" id="SSF161098">
    <property type="entry name" value="MetI-like"/>
    <property type="match status" value="1"/>
</dbReference>
<dbReference type="GO" id="GO:0055085">
    <property type="term" value="P:transmembrane transport"/>
    <property type="evidence" value="ECO:0007669"/>
    <property type="project" value="InterPro"/>
</dbReference>
<dbReference type="EMBL" id="VJOM01000017">
    <property type="protein sequence ID" value="TSE31061.1"/>
    <property type="molecule type" value="Genomic_DNA"/>
</dbReference>
<dbReference type="PANTHER" id="PTHR42929">
    <property type="entry name" value="INNER MEMBRANE ABC TRANSPORTER PERMEASE PROTEIN YDCU-RELATED-RELATED"/>
    <property type="match status" value="1"/>
</dbReference>
<keyword evidence="4" id="KW-1003">Cell membrane</keyword>
<evidence type="ECO:0000256" key="5">
    <source>
        <dbReference type="ARBA" id="ARBA00022692"/>
    </source>
</evidence>